<organism evidence="4 5">
    <name type="scientific">Deinococcus psychrotolerans</name>
    <dbReference type="NCBI Taxonomy" id="2489213"/>
    <lineage>
        <taxon>Bacteria</taxon>
        <taxon>Thermotogati</taxon>
        <taxon>Deinococcota</taxon>
        <taxon>Deinococci</taxon>
        <taxon>Deinococcales</taxon>
        <taxon>Deinococcaceae</taxon>
        <taxon>Deinococcus</taxon>
    </lineage>
</organism>
<sequence length="389" mass="43704">MKQPVPNNIEPSILQEHREKHAKIFEATLFVSIPLGFFILWGSLIGAVPVWWPTYVPLLLVLLGGAIFGRSRTLSARYEVLKLALLCANGLALNVLRLFGPDGLSAFAENSLYIVAAGIFLFQRPRWVVLTTVLYSGIHLSISALLIGRDPSLERWISLALMTATVGVFFLLYLYRKWWEEAHESRRVYERLAYTDDLTTLPNRRALINLWQTYKPHESAAVMMVDIDHFKQVNDRFGHAEGDRLLWSVGQLIYRQLGISPRSSAPQPAVGRWGGEEFLVLLPASTPTLAYLFAESIRESVQYTDDATPLTVSLGVALREQGESLAQTAARADTALYQAKQTGRNRVVLYDELDTPLSPVLHGNFLPDPEASDQAARSSERMLEEWPTR</sequence>
<feature type="region of interest" description="Disordered" evidence="1">
    <location>
        <begin position="365"/>
        <end position="389"/>
    </location>
</feature>
<dbReference type="OrthoDB" id="9783388at2"/>
<feature type="compositionally biased region" description="Basic and acidic residues" evidence="1">
    <location>
        <begin position="378"/>
        <end position="389"/>
    </location>
</feature>
<evidence type="ECO:0000256" key="1">
    <source>
        <dbReference type="SAM" id="MobiDB-lite"/>
    </source>
</evidence>
<gene>
    <name evidence="4" type="ORF">EHF33_08945</name>
</gene>
<keyword evidence="5" id="KW-1185">Reference proteome</keyword>
<dbReference type="InterPro" id="IPR029787">
    <property type="entry name" value="Nucleotide_cyclase"/>
</dbReference>
<keyword evidence="2" id="KW-1133">Transmembrane helix</keyword>
<reference evidence="4 5" key="1">
    <citation type="submission" date="2018-11" db="EMBL/GenBank/DDBJ databases">
        <title>Deinococcus shelandsis sp. nov., isolated from South Shetland Islands soil of Antarctica.</title>
        <authorList>
            <person name="Tian J."/>
        </authorList>
    </citation>
    <scope>NUCLEOTIDE SEQUENCE [LARGE SCALE GENOMIC DNA]</scope>
    <source>
        <strain evidence="4 5">S14-83T</strain>
    </source>
</reference>
<dbReference type="GO" id="GO:0052621">
    <property type="term" value="F:diguanylate cyclase activity"/>
    <property type="evidence" value="ECO:0007669"/>
    <property type="project" value="TreeGrafter"/>
</dbReference>
<dbReference type="RefSeq" id="WP_124870265.1">
    <property type="nucleotide sequence ID" value="NZ_CP034183.1"/>
</dbReference>
<dbReference type="PANTHER" id="PTHR45138">
    <property type="entry name" value="REGULATORY COMPONENTS OF SENSORY TRANSDUCTION SYSTEM"/>
    <property type="match status" value="1"/>
</dbReference>
<dbReference type="NCBIfam" id="TIGR00254">
    <property type="entry name" value="GGDEF"/>
    <property type="match status" value="1"/>
</dbReference>
<feature type="transmembrane region" description="Helical" evidence="2">
    <location>
        <begin position="24"/>
        <end position="44"/>
    </location>
</feature>
<feature type="domain" description="GGDEF" evidence="3">
    <location>
        <begin position="218"/>
        <end position="352"/>
    </location>
</feature>
<dbReference type="GO" id="GO:1902201">
    <property type="term" value="P:negative regulation of bacterial-type flagellum-dependent cell motility"/>
    <property type="evidence" value="ECO:0007669"/>
    <property type="project" value="TreeGrafter"/>
</dbReference>
<evidence type="ECO:0000313" key="4">
    <source>
        <dbReference type="EMBL" id="AZI42861.1"/>
    </source>
</evidence>
<dbReference type="Proteomes" id="UP000276417">
    <property type="component" value="Chromosome 1"/>
</dbReference>
<feature type="transmembrane region" description="Helical" evidence="2">
    <location>
        <begin position="105"/>
        <end position="122"/>
    </location>
</feature>
<dbReference type="InterPro" id="IPR050469">
    <property type="entry name" value="Diguanylate_Cyclase"/>
</dbReference>
<feature type="transmembrane region" description="Helical" evidence="2">
    <location>
        <begin position="80"/>
        <end position="99"/>
    </location>
</feature>
<dbReference type="PANTHER" id="PTHR45138:SF9">
    <property type="entry name" value="DIGUANYLATE CYCLASE DGCM-RELATED"/>
    <property type="match status" value="1"/>
</dbReference>
<dbReference type="InterPro" id="IPR000160">
    <property type="entry name" value="GGDEF_dom"/>
</dbReference>
<feature type="transmembrane region" description="Helical" evidence="2">
    <location>
        <begin position="153"/>
        <end position="175"/>
    </location>
</feature>
<dbReference type="SUPFAM" id="SSF55073">
    <property type="entry name" value="Nucleotide cyclase"/>
    <property type="match status" value="1"/>
</dbReference>
<keyword evidence="2" id="KW-0812">Transmembrane</keyword>
<dbReference type="CDD" id="cd01949">
    <property type="entry name" value="GGDEF"/>
    <property type="match status" value="1"/>
</dbReference>
<dbReference type="GO" id="GO:0005886">
    <property type="term" value="C:plasma membrane"/>
    <property type="evidence" value="ECO:0007669"/>
    <property type="project" value="TreeGrafter"/>
</dbReference>
<dbReference type="KEGG" id="dph:EHF33_08945"/>
<protein>
    <submittedName>
        <fullName evidence="4">GGDEF domain-containing protein</fullName>
    </submittedName>
</protein>
<feature type="transmembrane region" description="Helical" evidence="2">
    <location>
        <begin position="50"/>
        <end position="68"/>
    </location>
</feature>
<dbReference type="Gene3D" id="3.30.70.270">
    <property type="match status" value="1"/>
</dbReference>
<feature type="transmembrane region" description="Helical" evidence="2">
    <location>
        <begin position="127"/>
        <end position="147"/>
    </location>
</feature>
<accession>A0A3G8YMR0</accession>
<dbReference type="EMBL" id="CP034183">
    <property type="protein sequence ID" value="AZI42861.1"/>
    <property type="molecule type" value="Genomic_DNA"/>
</dbReference>
<dbReference type="Pfam" id="PF00990">
    <property type="entry name" value="GGDEF"/>
    <property type="match status" value="1"/>
</dbReference>
<keyword evidence="2" id="KW-0472">Membrane</keyword>
<dbReference type="SMART" id="SM00267">
    <property type="entry name" value="GGDEF"/>
    <property type="match status" value="1"/>
</dbReference>
<evidence type="ECO:0000313" key="5">
    <source>
        <dbReference type="Proteomes" id="UP000276417"/>
    </source>
</evidence>
<dbReference type="GO" id="GO:0043709">
    <property type="term" value="P:cell adhesion involved in single-species biofilm formation"/>
    <property type="evidence" value="ECO:0007669"/>
    <property type="project" value="TreeGrafter"/>
</dbReference>
<proteinExistence type="predicted"/>
<name>A0A3G8YMR0_9DEIO</name>
<evidence type="ECO:0000259" key="3">
    <source>
        <dbReference type="PROSITE" id="PS50887"/>
    </source>
</evidence>
<dbReference type="AlphaFoldDB" id="A0A3G8YMR0"/>
<evidence type="ECO:0000256" key="2">
    <source>
        <dbReference type="SAM" id="Phobius"/>
    </source>
</evidence>
<dbReference type="InterPro" id="IPR043128">
    <property type="entry name" value="Rev_trsase/Diguanyl_cyclase"/>
</dbReference>
<dbReference type="PROSITE" id="PS50887">
    <property type="entry name" value="GGDEF"/>
    <property type="match status" value="1"/>
</dbReference>